<protein>
    <submittedName>
        <fullName evidence="1">Uncharacterized protein</fullName>
    </submittedName>
</protein>
<dbReference type="AlphaFoldDB" id="A0A9D5CWY9"/>
<dbReference type="EMBL" id="JAGGNH010000003">
    <property type="protein sequence ID" value="KAJ0979855.1"/>
    <property type="molecule type" value="Genomic_DNA"/>
</dbReference>
<dbReference type="OrthoDB" id="2411602at2759"/>
<evidence type="ECO:0000313" key="2">
    <source>
        <dbReference type="Proteomes" id="UP001085076"/>
    </source>
</evidence>
<evidence type="ECO:0000313" key="1">
    <source>
        <dbReference type="EMBL" id="KAJ0979855.1"/>
    </source>
</evidence>
<accession>A0A9D5CWY9</accession>
<organism evidence="1 2">
    <name type="scientific">Dioscorea zingiberensis</name>
    <dbReference type="NCBI Taxonomy" id="325984"/>
    <lineage>
        <taxon>Eukaryota</taxon>
        <taxon>Viridiplantae</taxon>
        <taxon>Streptophyta</taxon>
        <taxon>Embryophyta</taxon>
        <taxon>Tracheophyta</taxon>
        <taxon>Spermatophyta</taxon>
        <taxon>Magnoliopsida</taxon>
        <taxon>Liliopsida</taxon>
        <taxon>Dioscoreales</taxon>
        <taxon>Dioscoreaceae</taxon>
        <taxon>Dioscorea</taxon>
    </lineage>
</organism>
<dbReference type="Proteomes" id="UP001085076">
    <property type="component" value="Miscellaneous, Linkage group lg03"/>
</dbReference>
<keyword evidence="2" id="KW-1185">Reference proteome</keyword>
<comment type="caution">
    <text evidence="1">The sequence shown here is derived from an EMBL/GenBank/DDBJ whole genome shotgun (WGS) entry which is preliminary data.</text>
</comment>
<reference evidence="1" key="1">
    <citation type="submission" date="2021-03" db="EMBL/GenBank/DDBJ databases">
        <authorList>
            <person name="Li Z."/>
            <person name="Yang C."/>
        </authorList>
    </citation>
    <scope>NUCLEOTIDE SEQUENCE</scope>
    <source>
        <strain evidence="1">Dzin_1.0</strain>
        <tissue evidence="1">Leaf</tissue>
    </source>
</reference>
<name>A0A9D5CWY9_9LILI</name>
<gene>
    <name evidence="1" type="ORF">J5N97_015329</name>
</gene>
<sequence>MDCYSSDLESVSEAENDDEDFVGIEDSKHSGLAIDFLKDAVSLPFFKTAFEALAINVSELDCKQDTDLLVALATEEHLETVVRSVGAFLLKDDPATDASLASGSDSEKSVSEHKGKELFKRLHEVGTLAQYSRRSAVIICWSLEHCAPLQVDKDPLTVKVGHLKELVLETDDKTALSG</sequence>
<reference evidence="1" key="2">
    <citation type="journal article" date="2022" name="Hortic Res">
        <title>The genome of Dioscorea zingiberensis sheds light on the biosynthesis, origin and evolution of the medicinally important diosgenin saponins.</title>
        <authorList>
            <person name="Li Y."/>
            <person name="Tan C."/>
            <person name="Li Z."/>
            <person name="Guo J."/>
            <person name="Li S."/>
            <person name="Chen X."/>
            <person name="Wang C."/>
            <person name="Dai X."/>
            <person name="Yang H."/>
            <person name="Song W."/>
            <person name="Hou L."/>
            <person name="Xu J."/>
            <person name="Tong Z."/>
            <person name="Xu A."/>
            <person name="Yuan X."/>
            <person name="Wang W."/>
            <person name="Yang Q."/>
            <person name="Chen L."/>
            <person name="Sun Z."/>
            <person name="Wang K."/>
            <person name="Pan B."/>
            <person name="Chen J."/>
            <person name="Bao Y."/>
            <person name="Liu F."/>
            <person name="Qi X."/>
            <person name="Gang D.R."/>
            <person name="Wen J."/>
            <person name="Li J."/>
        </authorList>
    </citation>
    <scope>NUCLEOTIDE SEQUENCE</scope>
    <source>
        <strain evidence="1">Dzin_1.0</strain>
    </source>
</reference>
<proteinExistence type="predicted"/>